<sequence>MLLRSSSTPILQSWLPHPNESSPESEPILHLPRTRSVSMTKSCHSVPHCNAPNNNKLSQVLSETDLQNPPYPRKKDPLFHSHTNNKQQNTPVNEGDQQEMKSNAKSSPSIQKLFSSSGLDQKVMDDEGMKDNMLQTLVEGGGEGSNGGGRGSVGGNVGGREFSEGNNHGISTDAYYQRMIKANPGNALLLGNYAKFLKEVRTDYAKAEEYCERAILANPGNGDVLSIYADLIWQTQKDAHRAESYFEQAVKTAPEDCYVLASYARFLWDAEEDEKHEEGQHKSDECRQGCR</sequence>
<dbReference type="PANTHER" id="PTHR26312:SF215">
    <property type="entry name" value="TPR REPEAT PROTEIN"/>
    <property type="match status" value="1"/>
</dbReference>
<dbReference type="Gene3D" id="1.25.40.10">
    <property type="entry name" value="Tetratricopeptide repeat domain"/>
    <property type="match status" value="1"/>
</dbReference>
<dbReference type="KEGG" id="qsa:O6P43_018024"/>
<protein>
    <submittedName>
        <fullName evidence="2">Tetratricopeptide repeat protein</fullName>
    </submittedName>
</protein>
<evidence type="ECO:0000256" key="1">
    <source>
        <dbReference type="SAM" id="MobiDB-lite"/>
    </source>
</evidence>
<reference evidence="2" key="1">
    <citation type="journal article" date="2023" name="Science">
        <title>Elucidation of the pathway for biosynthesis of saponin adjuvants from the soapbark tree.</title>
        <authorList>
            <person name="Reed J."/>
            <person name="Orme A."/>
            <person name="El-Demerdash A."/>
            <person name="Owen C."/>
            <person name="Martin L.B.B."/>
            <person name="Misra R.C."/>
            <person name="Kikuchi S."/>
            <person name="Rejzek M."/>
            <person name="Martin A.C."/>
            <person name="Harkess A."/>
            <person name="Leebens-Mack J."/>
            <person name="Louveau T."/>
            <person name="Stephenson M.J."/>
            <person name="Osbourn A."/>
        </authorList>
    </citation>
    <scope>NUCLEOTIDE SEQUENCE</scope>
    <source>
        <strain evidence="2">S10</strain>
    </source>
</reference>
<dbReference type="EMBL" id="JARAOO010000007">
    <property type="protein sequence ID" value="KAJ7962855.1"/>
    <property type="molecule type" value="Genomic_DNA"/>
</dbReference>
<feature type="compositionally biased region" description="Polar residues" evidence="1">
    <location>
        <begin position="81"/>
        <end position="92"/>
    </location>
</feature>
<accession>A0AAD7LR66</accession>
<evidence type="ECO:0000313" key="3">
    <source>
        <dbReference type="Proteomes" id="UP001163823"/>
    </source>
</evidence>
<feature type="compositionally biased region" description="Polar residues" evidence="1">
    <location>
        <begin position="100"/>
        <end position="112"/>
    </location>
</feature>
<organism evidence="2 3">
    <name type="scientific">Quillaja saponaria</name>
    <name type="common">Soap bark tree</name>
    <dbReference type="NCBI Taxonomy" id="32244"/>
    <lineage>
        <taxon>Eukaryota</taxon>
        <taxon>Viridiplantae</taxon>
        <taxon>Streptophyta</taxon>
        <taxon>Embryophyta</taxon>
        <taxon>Tracheophyta</taxon>
        <taxon>Spermatophyta</taxon>
        <taxon>Magnoliopsida</taxon>
        <taxon>eudicotyledons</taxon>
        <taxon>Gunneridae</taxon>
        <taxon>Pentapetalae</taxon>
        <taxon>rosids</taxon>
        <taxon>fabids</taxon>
        <taxon>Fabales</taxon>
        <taxon>Quillajaceae</taxon>
        <taxon>Quillaja</taxon>
    </lineage>
</organism>
<feature type="region of interest" description="Disordered" evidence="1">
    <location>
        <begin position="140"/>
        <end position="165"/>
    </location>
</feature>
<dbReference type="PANTHER" id="PTHR26312">
    <property type="entry name" value="TETRATRICOPEPTIDE REPEAT PROTEIN 5"/>
    <property type="match status" value="1"/>
</dbReference>
<feature type="region of interest" description="Disordered" evidence="1">
    <location>
        <begin position="63"/>
        <end position="112"/>
    </location>
</feature>
<dbReference type="InterPro" id="IPR011990">
    <property type="entry name" value="TPR-like_helical_dom_sf"/>
</dbReference>
<feature type="compositionally biased region" description="Polar residues" evidence="1">
    <location>
        <begin position="1"/>
        <end position="11"/>
    </location>
</feature>
<dbReference type="SUPFAM" id="SSF48452">
    <property type="entry name" value="TPR-like"/>
    <property type="match status" value="1"/>
</dbReference>
<name>A0AAD7LR66_QUISA</name>
<evidence type="ECO:0000313" key="2">
    <source>
        <dbReference type="EMBL" id="KAJ7962855.1"/>
    </source>
</evidence>
<feature type="compositionally biased region" description="Gly residues" evidence="1">
    <location>
        <begin position="140"/>
        <end position="158"/>
    </location>
</feature>
<dbReference type="Proteomes" id="UP001163823">
    <property type="component" value="Chromosome 7"/>
</dbReference>
<dbReference type="AlphaFoldDB" id="A0AAD7LR66"/>
<keyword evidence="3" id="KW-1185">Reference proteome</keyword>
<feature type="region of interest" description="Disordered" evidence="1">
    <location>
        <begin position="1"/>
        <end position="27"/>
    </location>
</feature>
<comment type="caution">
    <text evidence="2">The sequence shown here is derived from an EMBL/GenBank/DDBJ whole genome shotgun (WGS) entry which is preliminary data.</text>
</comment>
<gene>
    <name evidence="2" type="ORF">O6P43_018024</name>
</gene>
<proteinExistence type="predicted"/>